<sequence>MRTGSPAPRYLAVPVMFVVSGLDQLITVVGQQETFERLLGNMNQIQGG</sequence>
<name>A0A0G4PAX0_PENC3</name>
<reference evidence="1 2" key="1">
    <citation type="journal article" date="2014" name="Nat. Commun.">
        <title>Multiple recent horizontal transfers of a large genomic region in cheese making fungi.</title>
        <authorList>
            <person name="Cheeseman K."/>
            <person name="Ropars J."/>
            <person name="Renault P."/>
            <person name="Dupont J."/>
            <person name="Gouzy J."/>
            <person name="Branca A."/>
            <person name="Abraham A.L."/>
            <person name="Ceppi M."/>
            <person name="Conseiller E."/>
            <person name="Debuchy R."/>
            <person name="Malagnac F."/>
            <person name="Goarin A."/>
            <person name="Silar P."/>
            <person name="Lacoste S."/>
            <person name="Sallet E."/>
            <person name="Bensimon A."/>
            <person name="Giraud T."/>
            <person name="Brygoo Y."/>
        </authorList>
    </citation>
    <scope>NUCLEOTIDE SEQUENCE [LARGE SCALE GENOMIC DNA]</scope>
    <source>
        <strain evidence="2">FM 013</strain>
    </source>
</reference>
<dbReference type="Proteomes" id="UP000053732">
    <property type="component" value="Unassembled WGS sequence"/>
</dbReference>
<dbReference type="AlphaFoldDB" id="A0A0G4PAX0"/>
<protein>
    <submittedName>
        <fullName evidence="1">Str. FM013</fullName>
    </submittedName>
</protein>
<dbReference type="EMBL" id="HG793142">
    <property type="protein sequence ID" value="CRL23461.1"/>
    <property type="molecule type" value="Genomic_DNA"/>
</dbReference>
<proteinExistence type="predicted"/>
<organism evidence="1 2">
    <name type="scientific">Penicillium camemberti (strain FM 013)</name>
    <dbReference type="NCBI Taxonomy" id="1429867"/>
    <lineage>
        <taxon>Eukaryota</taxon>
        <taxon>Fungi</taxon>
        <taxon>Dikarya</taxon>
        <taxon>Ascomycota</taxon>
        <taxon>Pezizomycotina</taxon>
        <taxon>Eurotiomycetes</taxon>
        <taxon>Eurotiomycetidae</taxon>
        <taxon>Eurotiales</taxon>
        <taxon>Aspergillaceae</taxon>
        <taxon>Penicillium</taxon>
    </lineage>
</organism>
<accession>A0A0G4PAX0</accession>
<evidence type="ECO:0000313" key="1">
    <source>
        <dbReference type="EMBL" id="CRL23461.1"/>
    </source>
</evidence>
<keyword evidence="2" id="KW-1185">Reference proteome</keyword>
<evidence type="ECO:0000313" key="2">
    <source>
        <dbReference type="Proteomes" id="UP000053732"/>
    </source>
</evidence>
<gene>
    <name evidence="1" type="ORF">PCAMFM013_S009g000401</name>
</gene>